<name>A0AAD7G780_MYCRO</name>
<dbReference type="AlphaFoldDB" id="A0AAD7G780"/>
<dbReference type="EMBL" id="JARKIE010000208">
    <property type="protein sequence ID" value="KAJ7666527.1"/>
    <property type="molecule type" value="Genomic_DNA"/>
</dbReference>
<organism evidence="2 3">
    <name type="scientific">Mycena rosella</name>
    <name type="common">Pink bonnet</name>
    <name type="synonym">Agaricus rosellus</name>
    <dbReference type="NCBI Taxonomy" id="1033263"/>
    <lineage>
        <taxon>Eukaryota</taxon>
        <taxon>Fungi</taxon>
        <taxon>Dikarya</taxon>
        <taxon>Basidiomycota</taxon>
        <taxon>Agaricomycotina</taxon>
        <taxon>Agaricomycetes</taxon>
        <taxon>Agaricomycetidae</taxon>
        <taxon>Agaricales</taxon>
        <taxon>Marasmiineae</taxon>
        <taxon>Mycenaceae</taxon>
        <taxon>Mycena</taxon>
    </lineage>
</organism>
<evidence type="ECO:0000313" key="3">
    <source>
        <dbReference type="Proteomes" id="UP001221757"/>
    </source>
</evidence>
<accession>A0AAD7G780</accession>
<comment type="caution">
    <text evidence="2">The sequence shown here is derived from an EMBL/GenBank/DDBJ whole genome shotgun (WGS) entry which is preliminary data.</text>
</comment>
<sequence>MRCIWSTTASNALHVLAGRGPTLSSGRAAFSRAAHRPSKPAGQLLFPTTMRVSATSAAISHSHTAAVHSVSVQDAVDTVPESSTSLPNLLKPSKIAFAAAQAIRMCIGNSGIADGFFVLNSLRYAAYRAKASALPFKMPGMLHSKVEFEAAALQFGPNVSQRLPAHALLHGLLRNGLAEAAFELSKLMMAEGVVIRSATLEAVIKSLVSVTPASRPVASQRLSFSSPSPAIPLKLASDVLMLRPFLMADQRSRLALQLLFLARRHRQRRTDNMFKLIMAASLLNGELIIFSLLFGWTCREWQTAYSLECNLAAIPEDDELQSSSQVTAARYRYAHLRMEALVPDKQSMESALTVISTILARHGEAPTPTHDRLVALQALGNLVGLLDRRQIPFPQIATLLRTMYKCPRMEDEIWIVGAGGCPERIKAYEYFHRVLADLIHTLPTEHPRLQRPAVPPDAIVKSPQYAVLPPLGLGGYNALLHYALRHRLSPALGEVVLSHMIEKRWVPVAPDKVTADILLRSGTLLRRNDIVAKVLESMGTITFSLSNTADGVVPQTDQVVPQPDEVVPQSDEVVLQPDGEPDEGAPLPDEVVPPHLAVLPQREFPPHLEVVPQPVVLQPVALPDAIIHSGPVSPVRTPLQTMINATRLGQELGRISMEEITVPDLPSQADVYNLTSYVAYLTSTGQTRAVKDLLFAVIPELRDPRHHERGNPGHVTALARAIVLGPVFLTAVLNALTKPCRPALADRIWTLAKKAEESSWSRLIVPDREPWIFGPEVYTVMIRCYARMFHRKKDWVLRAKEKRLSWSSGRRTVWDAFIYKCQGPAGTPWPPPTERVQVYFRRAMMYAASDVFRRFVNLREVYDRVPELQNWLAVEDLPKPDARFLNAAVYAFRPHMGAKPKSWYEARLTHETYMLDQYGVIESNPGWLLRRLHEVALRMLDNGYSVPLGLKHFLVRRLGDVDDPGVERLVHGPHGYGQLDEPRKFRPYLLPTRKRRGLPVAARQRHR</sequence>
<evidence type="ECO:0000256" key="1">
    <source>
        <dbReference type="SAM" id="Phobius"/>
    </source>
</evidence>
<protein>
    <submittedName>
        <fullName evidence="2">Uncharacterized protein</fullName>
    </submittedName>
</protein>
<reference evidence="2" key="1">
    <citation type="submission" date="2023-03" db="EMBL/GenBank/DDBJ databases">
        <title>Massive genome expansion in bonnet fungi (Mycena s.s.) driven by repeated elements and novel gene families across ecological guilds.</title>
        <authorList>
            <consortium name="Lawrence Berkeley National Laboratory"/>
            <person name="Harder C.B."/>
            <person name="Miyauchi S."/>
            <person name="Viragh M."/>
            <person name="Kuo A."/>
            <person name="Thoen E."/>
            <person name="Andreopoulos B."/>
            <person name="Lu D."/>
            <person name="Skrede I."/>
            <person name="Drula E."/>
            <person name="Henrissat B."/>
            <person name="Morin E."/>
            <person name="Kohler A."/>
            <person name="Barry K."/>
            <person name="LaButti K."/>
            <person name="Morin E."/>
            <person name="Salamov A."/>
            <person name="Lipzen A."/>
            <person name="Mereny Z."/>
            <person name="Hegedus B."/>
            <person name="Baldrian P."/>
            <person name="Stursova M."/>
            <person name="Weitz H."/>
            <person name="Taylor A."/>
            <person name="Grigoriev I.V."/>
            <person name="Nagy L.G."/>
            <person name="Martin F."/>
            <person name="Kauserud H."/>
        </authorList>
    </citation>
    <scope>NUCLEOTIDE SEQUENCE</scope>
    <source>
        <strain evidence="2">CBHHK067</strain>
    </source>
</reference>
<keyword evidence="1" id="KW-1133">Transmembrane helix</keyword>
<proteinExistence type="predicted"/>
<keyword evidence="3" id="KW-1185">Reference proteome</keyword>
<dbReference type="Proteomes" id="UP001221757">
    <property type="component" value="Unassembled WGS sequence"/>
</dbReference>
<keyword evidence="1" id="KW-0812">Transmembrane</keyword>
<feature type="transmembrane region" description="Helical" evidence="1">
    <location>
        <begin position="273"/>
        <end position="296"/>
    </location>
</feature>
<keyword evidence="1" id="KW-0472">Membrane</keyword>
<gene>
    <name evidence="2" type="ORF">B0H17DRAFT_1089578</name>
</gene>
<evidence type="ECO:0000313" key="2">
    <source>
        <dbReference type="EMBL" id="KAJ7666527.1"/>
    </source>
</evidence>